<organism evidence="1 2">
    <name type="scientific">Candidatus Methanoperedens nitratireducens</name>
    <dbReference type="NCBI Taxonomy" id="1392998"/>
    <lineage>
        <taxon>Archaea</taxon>
        <taxon>Methanobacteriati</taxon>
        <taxon>Methanobacteriota</taxon>
        <taxon>Stenosarchaea group</taxon>
        <taxon>Methanomicrobia</taxon>
        <taxon>Methanosarcinales</taxon>
        <taxon>ANME-2 cluster</taxon>
        <taxon>Candidatus Methanoperedentaceae</taxon>
        <taxon>Candidatus Methanoperedens</taxon>
    </lineage>
</organism>
<protein>
    <submittedName>
        <fullName evidence="1">Uncharacterized protein</fullName>
    </submittedName>
</protein>
<accession>A0A284VMY8</accession>
<dbReference type="Proteomes" id="UP000218615">
    <property type="component" value="Unassembled WGS sequence"/>
</dbReference>
<dbReference type="EMBL" id="FZMP01000109">
    <property type="protein sequence ID" value="SNQ60612.1"/>
    <property type="molecule type" value="Genomic_DNA"/>
</dbReference>
<sequence length="142" mass="15397">MKASIRIVGAALLVLGIFAGLASAETPDACGDWSCATLFSVPNNQYTDVNGVLTSSPVDNVDTWKSTDPNVGDTLLVYLDGQSYENYLTAQLYDGNLALMQQISRNYGNVEYDRTLNAKPTFVKISGFLGGYSYTFSLSRNV</sequence>
<dbReference type="RefSeq" id="WP_096205023.1">
    <property type="nucleotide sequence ID" value="NZ_FZMP01000109.1"/>
</dbReference>
<gene>
    <name evidence="1" type="ORF">MNV_1970002</name>
</gene>
<keyword evidence="2" id="KW-1185">Reference proteome</keyword>
<name>A0A284VMY8_9EURY</name>
<proteinExistence type="predicted"/>
<evidence type="ECO:0000313" key="2">
    <source>
        <dbReference type="Proteomes" id="UP000218615"/>
    </source>
</evidence>
<dbReference type="AlphaFoldDB" id="A0A284VMY8"/>
<evidence type="ECO:0000313" key="1">
    <source>
        <dbReference type="EMBL" id="SNQ60612.1"/>
    </source>
</evidence>
<reference evidence="2" key="1">
    <citation type="submission" date="2017-06" db="EMBL/GenBank/DDBJ databases">
        <authorList>
            <person name="Cremers G."/>
        </authorList>
    </citation>
    <scope>NUCLEOTIDE SEQUENCE [LARGE SCALE GENOMIC DNA]</scope>
</reference>